<name>A0A9N9ANQ4_9GLOM</name>
<reference evidence="1" key="1">
    <citation type="submission" date="2021-06" db="EMBL/GenBank/DDBJ databases">
        <authorList>
            <person name="Kallberg Y."/>
            <person name="Tangrot J."/>
            <person name="Rosling A."/>
        </authorList>
    </citation>
    <scope>NUCLEOTIDE SEQUENCE</scope>
    <source>
        <strain evidence="1">BR232B</strain>
    </source>
</reference>
<keyword evidence="2" id="KW-1185">Reference proteome</keyword>
<evidence type="ECO:0000313" key="2">
    <source>
        <dbReference type="Proteomes" id="UP000789739"/>
    </source>
</evidence>
<accession>A0A9N9ANQ4</accession>
<sequence length="70" mass="7749">PLVTTFEFGTQDGTGTATNINQGQCIINISLSCLYHGLKPPTQIPQNLPDPIPLDFYFVQFAITKAFDIY</sequence>
<gene>
    <name evidence="1" type="ORF">PBRASI_LOCUS4511</name>
</gene>
<organism evidence="1 2">
    <name type="scientific">Paraglomus brasilianum</name>
    <dbReference type="NCBI Taxonomy" id="144538"/>
    <lineage>
        <taxon>Eukaryota</taxon>
        <taxon>Fungi</taxon>
        <taxon>Fungi incertae sedis</taxon>
        <taxon>Mucoromycota</taxon>
        <taxon>Glomeromycotina</taxon>
        <taxon>Glomeromycetes</taxon>
        <taxon>Paraglomerales</taxon>
        <taxon>Paraglomeraceae</taxon>
        <taxon>Paraglomus</taxon>
    </lineage>
</organism>
<proteinExistence type="predicted"/>
<evidence type="ECO:0000313" key="1">
    <source>
        <dbReference type="EMBL" id="CAG8539437.1"/>
    </source>
</evidence>
<comment type="caution">
    <text evidence="1">The sequence shown here is derived from an EMBL/GenBank/DDBJ whole genome shotgun (WGS) entry which is preliminary data.</text>
</comment>
<protein>
    <submittedName>
        <fullName evidence="1">6807_t:CDS:1</fullName>
    </submittedName>
</protein>
<dbReference type="AlphaFoldDB" id="A0A9N9ANQ4"/>
<dbReference type="OrthoDB" id="2398654at2759"/>
<feature type="non-terminal residue" evidence="1">
    <location>
        <position position="70"/>
    </location>
</feature>
<dbReference type="EMBL" id="CAJVPI010000472">
    <property type="protein sequence ID" value="CAG8539437.1"/>
    <property type="molecule type" value="Genomic_DNA"/>
</dbReference>
<dbReference type="Proteomes" id="UP000789739">
    <property type="component" value="Unassembled WGS sequence"/>
</dbReference>